<keyword evidence="6 11" id="KW-0067">ATP-binding</keyword>
<keyword evidence="8 11" id="KW-0505">Motor protein</keyword>
<dbReference type="GO" id="GO:0005875">
    <property type="term" value="C:microtubule associated complex"/>
    <property type="evidence" value="ECO:0007669"/>
    <property type="project" value="TreeGrafter"/>
</dbReference>
<gene>
    <name evidence="14" type="ORF">TanjilG_30606</name>
</gene>
<feature type="coiled-coil region" evidence="12">
    <location>
        <begin position="403"/>
        <end position="430"/>
    </location>
</feature>
<comment type="similarity">
    <text evidence="10">Belongs to the TRAFAC class myosin-kinesin ATPase superfamily. Kinesin family. KIN-4 subfamily.</text>
</comment>
<dbReference type="InterPro" id="IPR027640">
    <property type="entry name" value="Kinesin-like_fam"/>
</dbReference>
<dbReference type="GO" id="GO:0007018">
    <property type="term" value="P:microtubule-based movement"/>
    <property type="evidence" value="ECO:0007669"/>
    <property type="project" value="InterPro"/>
</dbReference>
<feature type="binding site" evidence="11">
    <location>
        <begin position="87"/>
        <end position="94"/>
    </location>
    <ligand>
        <name>ATP</name>
        <dbReference type="ChEBI" id="CHEBI:30616"/>
    </ligand>
</feature>
<dbReference type="SMART" id="SM00129">
    <property type="entry name" value="KISc"/>
    <property type="match status" value="1"/>
</dbReference>
<dbReference type="InterPro" id="IPR019821">
    <property type="entry name" value="Kinesin_motor_CS"/>
</dbReference>
<dbReference type="PROSITE" id="PS50067">
    <property type="entry name" value="KINESIN_MOTOR_2"/>
    <property type="match status" value="1"/>
</dbReference>
<keyword evidence="15" id="KW-1185">Reference proteome</keyword>
<sequence>MEAGEDCCVKVAVHVRPLISDEKLLGCKDCVTVVPAKPQVRIGSHSFTFDHVYGSTGSPSCAMFEECVAPLVDGLFQGYNATVLAYGQTGSGKTYTMGTGLKDGYQTGIIPQVMNVLFNKIGTLKHQTEFQLHVSFIEILKEEVRDLLDPSLMSKQDTVNGHVGKATSPGKPPIQIRETSNGVITLAGSTEVSVATLKEMAACLEQGSLSRATGSTNMNNQSSRSHAIFTITLEQKRKINIPDDSSLNDTMNEDYLCAKLHLVDLAGSERAKRTGSDGLRFKEGVHINKGLLALGNVISALGDEKKRKEGLHVPYRDSKLTRLLQDSLGGNSRTVMIACISPADINAEETLNTLKYANRARNIQNKPVINRDPMSNEMLKMRQQVEYLQAELCARAGGSSVEVQVLKERIAWLEAANENLCRELHEYRSRCSVVEQCEKDAHDGSICIAKIDGLRRSLPIIGPDYPMNETAGYQLSIIAGDSKEIEEVAKEWEHTLLQNSMDKELHELNKRLEQKESEMKLFGASDAEVLKQHFGRKIMELEDEKRVVQRERDCLLAEVENLAANSDGQTQKLEDIHAHKLKALEAQIMDLKRKQESQVQLMKQKQKSDEAAKRLQDEIQSIKAQKVQLQQRIKQEAEQFRQWKASREKELLQLKKEGRRNEYERHKLQALNQRQKMVLQRKTEEAAMATKRLKDLLEARKTSIRDTLVTMNGSGTNGQSNEKSLQRWLDHELEVMIKEQEVRFEYEKQSQVRAALAEELAMLKQVNEFTAKGLSPPRGKNGFTSICLQKQLKKEGRRNEYERHKLQALNQRQKMVLQRKTEEAAMATKRLKDLLEARKTSIRDTLVTMNGSGTNGQSNEKSLQRWLDHELEVMIKEQEVRFEYEKQSQVRAALAEELAMLKQVNEFTAKGLSPPRGKNGFTRASYMSPHARMARIASLENMLIISSNSLVAMASQLSEAEERERAITSRGRWNQLRSMGEAKNLLQYMFNSVADARCQLWEKDTEIREMKDQIKELVGLLRQSEMKRKEVEKELKVREQAVATALATPASGNSPNSLKHYAEDMKGPSSPMPMPTPKQLKFMPGVANGLVRESAAFTNQKSQLMQMVPIGQLSMKKLAAVGQASGKLWKWKRSHHQWLLQFKWKWQKPWRLSELIRHSDETIMKTRPRSQALLPRR</sequence>
<evidence type="ECO:0000256" key="11">
    <source>
        <dbReference type="PROSITE-ProRule" id="PRU00283"/>
    </source>
</evidence>
<organism evidence="14 15">
    <name type="scientific">Lupinus angustifolius</name>
    <name type="common">Narrow-leaved blue lupine</name>
    <dbReference type="NCBI Taxonomy" id="3871"/>
    <lineage>
        <taxon>Eukaryota</taxon>
        <taxon>Viridiplantae</taxon>
        <taxon>Streptophyta</taxon>
        <taxon>Embryophyta</taxon>
        <taxon>Tracheophyta</taxon>
        <taxon>Spermatophyta</taxon>
        <taxon>Magnoliopsida</taxon>
        <taxon>eudicotyledons</taxon>
        <taxon>Gunneridae</taxon>
        <taxon>Pentapetalae</taxon>
        <taxon>rosids</taxon>
        <taxon>fabids</taxon>
        <taxon>Fabales</taxon>
        <taxon>Fabaceae</taxon>
        <taxon>Papilionoideae</taxon>
        <taxon>50 kb inversion clade</taxon>
        <taxon>genistoids sensu lato</taxon>
        <taxon>core genistoids</taxon>
        <taxon>Genisteae</taxon>
        <taxon>Lupinus</taxon>
    </lineage>
</organism>
<evidence type="ECO:0000313" key="14">
    <source>
        <dbReference type="EMBL" id="OIW14887.1"/>
    </source>
</evidence>
<dbReference type="GO" id="GO:0055028">
    <property type="term" value="C:cortical microtubule"/>
    <property type="evidence" value="ECO:0007669"/>
    <property type="project" value="UniProtKB-ARBA"/>
</dbReference>
<evidence type="ECO:0000256" key="10">
    <source>
        <dbReference type="ARBA" id="ARBA00061175"/>
    </source>
</evidence>
<dbReference type="GO" id="GO:0008017">
    <property type="term" value="F:microtubule binding"/>
    <property type="evidence" value="ECO:0007669"/>
    <property type="project" value="InterPro"/>
</dbReference>
<dbReference type="FunFam" id="3.40.850.10:FF:000032">
    <property type="entry name" value="kinesin-like protein KIN-4A isoform X1"/>
    <property type="match status" value="1"/>
</dbReference>
<evidence type="ECO:0000256" key="4">
    <source>
        <dbReference type="ARBA" id="ARBA00022701"/>
    </source>
</evidence>
<feature type="coiled-coil region" evidence="12">
    <location>
        <begin position="498"/>
        <end position="646"/>
    </location>
</feature>
<reference evidence="14 15" key="1">
    <citation type="journal article" date="2017" name="Plant Biotechnol. J.">
        <title>A comprehensive draft genome sequence for lupin (Lupinus angustifolius), an emerging health food: insights into plant-microbe interactions and legume evolution.</title>
        <authorList>
            <person name="Hane J.K."/>
            <person name="Ming Y."/>
            <person name="Kamphuis L.G."/>
            <person name="Nelson M.N."/>
            <person name="Garg G."/>
            <person name="Atkins C.A."/>
            <person name="Bayer P.E."/>
            <person name="Bravo A."/>
            <person name="Bringans S."/>
            <person name="Cannon S."/>
            <person name="Edwards D."/>
            <person name="Foley R."/>
            <person name="Gao L.L."/>
            <person name="Harrison M.J."/>
            <person name="Huang W."/>
            <person name="Hurgobin B."/>
            <person name="Li S."/>
            <person name="Liu C.W."/>
            <person name="McGrath A."/>
            <person name="Morahan G."/>
            <person name="Murray J."/>
            <person name="Weller J."/>
            <person name="Jian J."/>
            <person name="Singh K.B."/>
        </authorList>
    </citation>
    <scope>NUCLEOTIDE SEQUENCE [LARGE SCALE GENOMIC DNA]</scope>
    <source>
        <strain evidence="15">cv. Tanjil</strain>
        <tissue evidence="14">Whole plant</tissue>
    </source>
</reference>
<name>A0A4P1RNG9_LUPAN</name>
<evidence type="ECO:0000256" key="1">
    <source>
        <dbReference type="ARBA" id="ARBA00004496"/>
    </source>
</evidence>
<evidence type="ECO:0000259" key="13">
    <source>
        <dbReference type="PROSITE" id="PS50067"/>
    </source>
</evidence>
<evidence type="ECO:0000256" key="7">
    <source>
        <dbReference type="ARBA" id="ARBA00023054"/>
    </source>
</evidence>
<evidence type="ECO:0000256" key="12">
    <source>
        <dbReference type="SAM" id="Coils"/>
    </source>
</evidence>
<evidence type="ECO:0000256" key="2">
    <source>
        <dbReference type="ARBA" id="ARBA00011738"/>
    </source>
</evidence>
<evidence type="ECO:0000256" key="6">
    <source>
        <dbReference type="ARBA" id="ARBA00022840"/>
    </source>
</evidence>
<dbReference type="PRINTS" id="PR00380">
    <property type="entry name" value="KINESINHEAVY"/>
</dbReference>
<dbReference type="CDD" id="cd01372">
    <property type="entry name" value="KISc_KIF4"/>
    <property type="match status" value="1"/>
</dbReference>
<protein>
    <recommendedName>
        <fullName evidence="13">Kinesin motor domain-containing protein</fullName>
    </recommendedName>
</protein>
<comment type="subunit">
    <text evidence="2">Homodimer.</text>
</comment>
<dbReference type="GO" id="GO:0051231">
    <property type="term" value="P:spindle elongation"/>
    <property type="evidence" value="ECO:0007669"/>
    <property type="project" value="TreeGrafter"/>
</dbReference>
<feature type="domain" description="Kinesin motor" evidence="13">
    <location>
        <begin position="8"/>
        <end position="363"/>
    </location>
</feature>
<dbReference type="InterPro" id="IPR001752">
    <property type="entry name" value="Kinesin_motor_dom"/>
</dbReference>
<dbReference type="Gene3D" id="3.40.850.10">
    <property type="entry name" value="Kinesin motor domain"/>
    <property type="match status" value="1"/>
</dbReference>
<proteinExistence type="inferred from homology"/>
<dbReference type="GO" id="GO:0071555">
    <property type="term" value="P:cell wall organization"/>
    <property type="evidence" value="ECO:0007669"/>
    <property type="project" value="UniProtKB-KW"/>
</dbReference>
<keyword evidence="7 12" id="KW-0175">Coiled coil</keyword>
<evidence type="ECO:0000256" key="5">
    <source>
        <dbReference type="ARBA" id="ARBA00022741"/>
    </source>
</evidence>
<keyword evidence="4" id="KW-0493">Microtubule</keyword>
<accession>A0A4P1RNG9</accession>
<dbReference type="GO" id="GO:0003777">
    <property type="term" value="F:microtubule motor activity"/>
    <property type="evidence" value="ECO:0007669"/>
    <property type="project" value="InterPro"/>
</dbReference>
<dbReference type="Pfam" id="PF25764">
    <property type="entry name" value="KIF21A_4th"/>
    <property type="match status" value="1"/>
</dbReference>
<dbReference type="InterPro" id="IPR027417">
    <property type="entry name" value="P-loop_NTPase"/>
</dbReference>
<dbReference type="STRING" id="3871.A0A4P1RNG9"/>
<keyword evidence="5 11" id="KW-0547">Nucleotide-binding</keyword>
<keyword evidence="9" id="KW-0961">Cell wall biogenesis/degradation</keyword>
<comment type="subcellular location">
    <subcellularLocation>
        <location evidence="1">Cytoplasm</location>
    </subcellularLocation>
</comment>
<evidence type="ECO:0000256" key="9">
    <source>
        <dbReference type="ARBA" id="ARBA00023316"/>
    </source>
</evidence>
<dbReference type="GO" id="GO:0007052">
    <property type="term" value="P:mitotic spindle organization"/>
    <property type="evidence" value="ECO:0007669"/>
    <property type="project" value="TreeGrafter"/>
</dbReference>
<keyword evidence="3" id="KW-0963">Cytoplasm</keyword>
<dbReference type="SUPFAM" id="SSF52540">
    <property type="entry name" value="P-loop containing nucleoside triphosphate hydrolases"/>
    <property type="match status" value="1"/>
</dbReference>
<dbReference type="GO" id="GO:0005524">
    <property type="term" value="F:ATP binding"/>
    <property type="evidence" value="ECO:0007669"/>
    <property type="project" value="UniProtKB-UniRule"/>
</dbReference>
<dbReference type="Pfam" id="PF00225">
    <property type="entry name" value="Kinesin"/>
    <property type="match status" value="1"/>
</dbReference>
<dbReference type="Proteomes" id="UP000188354">
    <property type="component" value="Chromosome LG03"/>
</dbReference>
<dbReference type="AlphaFoldDB" id="A0A4P1RNG9"/>
<dbReference type="PANTHER" id="PTHR47969">
    <property type="entry name" value="CHROMOSOME-ASSOCIATED KINESIN KIF4A-RELATED"/>
    <property type="match status" value="1"/>
</dbReference>
<evidence type="ECO:0000256" key="3">
    <source>
        <dbReference type="ARBA" id="ARBA00022490"/>
    </source>
</evidence>
<feature type="coiled-coil region" evidence="12">
    <location>
        <begin position="1007"/>
        <end position="1041"/>
    </location>
</feature>
<dbReference type="InterPro" id="IPR036961">
    <property type="entry name" value="Kinesin_motor_dom_sf"/>
</dbReference>
<evidence type="ECO:0000256" key="8">
    <source>
        <dbReference type="ARBA" id="ARBA00023175"/>
    </source>
</evidence>
<dbReference type="Gramene" id="OIW14887">
    <property type="protein sequence ID" value="OIW14887"/>
    <property type="gene ID" value="TanjilG_30606"/>
</dbReference>
<evidence type="ECO:0000313" key="15">
    <source>
        <dbReference type="Proteomes" id="UP000188354"/>
    </source>
</evidence>
<dbReference type="EMBL" id="CM007363">
    <property type="protein sequence ID" value="OIW14887.1"/>
    <property type="molecule type" value="Genomic_DNA"/>
</dbReference>
<dbReference type="PROSITE" id="PS00411">
    <property type="entry name" value="KINESIN_MOTOR_1"/>
    <property type="match status" value="1"/>
</dbReference>
<dbReference type="PANTHER" id="PTHR47969:SF15">
    <property type="entry name" value="CHROMOSOME-ASSOCIATED KINESIN KIF4A-RELATED"/>
    <property type="match status" value="1"/>
</dbReference>